<name>A0ABV8HW19_9ACTN</name>
<evidence type="ECO:0008006" key="4">
    <source>
        <dbReference type="Google" id="ProtNLM"/>
    </source>
</evidence>
<organism evidence="2 3">
    <name type="scientific">Streptomyces polygonati</name>
    <dbReference type="NCBI Taxonomy" id="1617087"/>
    <lineage>
        <taxon>Bacteria</taxon>
        <taxon>Bacillati</taxon>
        <taxon>Actinomycetota</taxon>
        <taxon>Actinomycetes</taxon>
        <taxon>Kitasatosporales</taxon>
        <taxon>Streptomycetaceae</taxon>
        <taxon>Streptomyces</taxon>
    </lineage>
</organism>
<keyword evidence="1" id="KW-0732">Signal</keyword>
<protein>
    <recommendedName>
        <fullName evidence="4">Ig-like domain repeat protein</fullName>
    </recommendedName>
</protein>
<comment type="caution">
    <text evidence="2">The sequence shown here is derived from an EMBL/GenBank/DDBJ whole genome shotgun (WGS) entry which is preliminary data.</text>
</comment>
<dbReference type="PROSITE" id="PS51318">
    <property type="entry name" value="TAT"/>
    <property type="match status" value="1"/>
</dbReference>
<sequence length="583" mass="60745">MRSKGRRRRRLVAAAASAAGSLLMVMPATTASAADTPVDPALPTPTSPVGYGCNGPDWATPTTSPGFDIRVGIPAPTVNGVHYAGVVHAWDLDGSQEADGSANQLPVPSQSINVPLTLADGHTYGWNVSTSDGTAYSNPTTTCYFTADFSPPATTVVTNPDFPPLSGPGAPLKEAGQPTTFDFRSHETPPSGCDTTGTPDCLASGMDHFAYSVDQQVGIGAPQVPADAEGRGSLTLSFGWGSHTLYVVAVDAAGNGYNMAEYSFYVPWQLPPPAATTLSLTAPKSAGRATAMTVSGRLSAGPYPSGEVVHVTRTDLGHTTGTALRDVPLSADGTFSISDTPQIGGANTYRVSYPGDAAHQAATASATTQVSRSATPLTLTTKASVYDYGATATLTAALGSTYNGRTVSIYAQPYGGSKTLIKTGTVDTSGHLSATYKLSRSTTFTASFAGDYRYAPAAAARTAYDRVALAETLGSYYTSTRVGTTLYRVYHHTASAVLKAAVTPHKTSQCAHFQEQRFSGGAWHTLLTTGCSPLSSAGTAYGRFSLVHATNGSFRLRAEYAQSPKDTTNVTTWGAWEYITVKK</sequence>
<dbReference type="Proteomes" id="UP001595765">
    <property type="component" value="Unassembled WGS sequence"/>
</dbReference>
<dbReference type="EMBL" id="JBHSBB010000030">
    <property type="protein sequence ID" value="MFC4035886.1"/>
    <property type="molecule type" value="Genomic_DNA"/>
</dbReference>
<feature type="chain" id="PRO_5045730914" description="Ig-like domain repeat protein" evidence="1">
    <location>
        <begin position="34"/>
        <end position="583"/>
    </location>
</feature>
<proteinExistence type="predicted"/>
<accession>A0ABV8HW19</accession>
<dbReference type="InterPro" id="IPR006311">
    <property type="entry name" value="TAT_signal"/>
</dbReference>
<gene>
    <name evidence="2" type="ORF">ACFO3J_31110</name>
</gene>
<evidence type="ECO:0000313" key="2">
    <source>
        <dbReference type="EMBL" id="MFC4035886.1"/>
    </source>
</evidence>
<keyword evidence="3" id="KW-1185">Reference proteome</keyword>
<evidence type="ECO:0000256" key="1">
    <source>
        <dbReference type="SAM" id="SignalP"/>
    </source>
</evidence>
<dbReference type="RefSeq" id="WP_386436606.1">
    <property type="nucleotide sequence ID" value="NZ_JBHSBB010000030.1"/>
</dbReference>
<evidence type="ECO:0000313" key="3">
    <source>
        <dbReference type="Proteomes" id="UP001595765"/>
    </source>
</evidence>
<reference evidence="3" key="1">
    <citation type="journal article" date="2019" name="Int. J. Syst. Evol. Microbiol.">
        <title>The Global Catalogue of Microorganisms (GCM) 10K type strain sequencing project: providing services to taxonomists for standard genome sequencing and annotation.</title>
        <authorList>
            <consortium name="The Broad Institute Genomics Platform"/>
            <consortium name="The Broad Institute Genome Sequencing Center for Infectious Disease"/>
            <person name="Wu L."/>
            <person name="Ma J."/>
        </authorList>
    </citation>
    <scope>NUCLEOTIDE SEQUENCE [LARGE SCALE GENOMIC DNA]</scope>
    <source>
        <strain evidence="3">CGMCC 4.7237</strain>
    </source>
</reference>
<feature type="signal peptide" evidence="1">
    <location>
        <begin position="1"/>
        <end position="33"/>
    </location>
</feature>